<feature type="compositionally biased region" description="Basic and acidic residues" evidence="2">
    <location>
        <begin position="1148"/>
        <end position="1157"/>
    </location>
</feature>
<dbReference type="InterPro" id="IPR039537">
    <property type="entry name" value="Retrotran_Ty1/copia-like"/>
</dbReference>
<feature type="region of interest" description="Disordered" evidence="2">
    <location>
        <begin position="697"/>
        <end position="765"/>
    </location>
</feature>
<dbReference type="InterPro" id="IPR036397">
    <property type="entry name" value="RNaseH_sf"/>
</dbReference>
<reference evidence="4" key="1">
    <citation type="submission" date="2023-07" db="EMBL/GenBank/DDBJ databases">
        <title>A chromosome-level genome assembly of Lolium multiflorum.</title>
        <authorList>
            <person name="Chen Y."/>
            <person name="Copetti D."/>
            <person name="Kolliker R."/>
            <person name="Studer B."/>
        </authorList>
    </citation>
    <scope>NUCLEOTIDE SEQUENCE</scope>
    <source>
        <strain evidence="4">02402/16</strain>
        <tissue evidence="4">Leaf</tissue>
    </source>
</reference>
<keyword evidence="5" id="KW-1185">Reference proteome</keyword>
<keyword evidence="1" id="KW-0645">Protease</keyword>
<dbReference type="EMBL" id="JAUUTY010000005">
    <property type="protein sequence ID" value="KAK1631942.1"/>
    <property type="molecule type" value="Genomic_DNA"/>
</dbReference>
<protein>
    <recommendedName>
        <fullName evidence="3">Integrase catalytic domain-containing protein</fullName>
    </recommendedName>
</protein>
<dbReference type="GO" id="GO:0003676">
    <property type="term" value="F:nucleic acid binding"/>
    <property type="evidence" value="ECO:0007669"/>
    <property type="project" value="InterPro"/>
</dbReference>
<dbReference type="InterPro" id="IPR012337">
    <property type="entry name" value="RNaseH-like_sf"/>
</dbReference>
<feature type="region of interest" description="Disordered" evidence="2">
    <location>
        <begin position="1148"/>
        <end position="1167"/>
    </location>
</feature>
<feature type="compositionally biased region" description="Polar residues" evidence="2">
    <location>
        <begin position="522"/>
        <end position="540"/>
    </location>
</feature>
<dbReference type="SUPFAM" id="SSF53098">
    <property type="entry name" value="Ribonuclease H-like"/>
    <property type="match status" value="1"/>
</dbReference>
<comment type="caution">
    <text evidence="4">The sequence shown here is derived from an EMBL/GenBank/DDBJ whole genome shotgun (WGS) entry which is preliminary data.</text>
</comment>
<dbReference type="Gene3D" id="3.30.420.10">
    <property type="entry name" value="Ribonuclease H-like superfamily/Ribonuclease H"/>
    <property type="match status" value="1"/>
</dbReference>
<dbReference type="PANTHER" id="PTHR42648">
    <property type="entry name" value="TRANSPOSASE, PUTATIVE-RELATED"/>
    <property type="match status" value="1"/>
</dbReference>
<feature type="region of interest" description="Disordered" evidence="2">
    <location>
        <begin position="1"/>
        <end position="60"/>
    </location>
</feature>
<evidence type="ECO:0000313" key="5">
    <source>
        <dbReference type="Proteomes" id="UP001231189"/>
    </source>
</evidence>
<dbReference type="Pfam" id="PF22936">
    <property type="entry name" value="Pol_BBD"/>
    <property type="match status" value="1"/>
</dbReference>
<dbReference type="GO" id="GO:0015074">
    <property type="term" value="P:DNA integration"/>
    <property type="evidence" value="ECO:0007669"/>
    <property type="project" value="InterPro"/>
</dbReference>
<evidence type="ECO:0000256" key="2">
    <source>
        <dbReference type="SAM" id="MobiDB-lite"/>
    </source>
</evidence>
<accession>A0AAD8RW03</accession>
<dbReference type="InterPro" id="IPR054722">
    <property type="entry name" value="PolX-like_BBD"/>
</dbReference>
<organism evidence="4 5">
    <name type="scientific">Lolium multiflorum</name>
    <name type="common">Italian ryegrass</name>
    <name type="synonym">Lolium perenne subsp. multiflorum</name>
    <dbReference type="NCBI Taxonomy" id="4521"/>
    <lineage>
        <taxon>Eukaryota</taxon>
        <taxon>Viridiplantae</taxon>
        <taxon>Streptophyta</taxon>
        <taxon>Embryophyta</taxon>
        <taxon>Tracheophyta</taxon>
        <taxon>Spermatophyta</taxon>
        <taxon>Magnoliopsida</taxon>
        <taxon>Liliopsida</taxon>
        <taxon>Poales</taxon>
        <taxon>Poaceae</taxon>
        <taxon>BOP clade</taxon>
        <taxon>Pooideae</taxon>
        <taxon>Poodae</taxon>
        <taxon>Poeae</taxon>
        <taxon>Poeae Chloroplast Group 2 (Poeae type)</taxon>
        <taxon>Loliodinae</taxon>
        <taxon>Loliinae</taxon>
        <taxon>Lolium</taxon>
    </lineage>
</organism>
<feature type="compositionally biased region" description="Basic and acidic residues" evidence="2">
    <location>
        <begin position="31"/>
        <end position="42"/>
    </location>
</feature>
<feature type="region of interest" description="Disordered" evidence="2">
    <location>
        <begin position="1344"/>
        <end position="1410"/>
    </location>
</feature>
<evidence type="ECO:0000256" key="1">
    <source>
        <dbReference type="ARBA" id="ARBA00022670"/>
    </source>
</evidence>
<proteinExistence type="predicted"/>
<dbReference type="Pfam" id="PF00665">
    <property type="entry name" value="rve"/>
    <property type="match status" value="1"/>
</dbReference>
<dbReference type="InterPro" id="IPR004242">
    <property type="entry name" value="Transposase_21"/>
</dbReference>
<name>A0AAD8RW03_LOLMU</name>
<evidence type="ECO:0000259" key="3">
    <source>
        <dbReference type="PROSITE" id="PS50994"/>
    </source>
</evidence>
<dbReference type="Pfam" id="PF02992">
    <property type="entry name" value="Transposase_21"/>
    <property type="match status" value="1"/>
</dbReference>
<dbReference type="PANTHER" id="PTHR42648:SF21">
    <property type="entry name" value="CYSTEINE-RICH RLK (RECEPTOR-LIKE PROTEIN KINASE) 8"/>
    <property type="match status" value="1"/>
</dbReference>
<dbReference type="InterPro" id="IPR001584">
    <property type="entry name" value="Integrase_cat-core"/>
</dbReference>
<sequence>MGLDDLLSKQRSNNQKYGLGYAPKSHKKNNYKKEKPAQDKNKKVTNNGKASKGKATSGDRTGPNDHYALFVDYYGDVYANYVGPPNGYAYREYSIWGYSSGGPKWAFDSGCTNHMTGGKGVLDQFIEDINKKSSITFGDNSKGKVLGYGKVAISKDLCLETVMLVEHLGYNLLSIYHLADAGYNSYFTKYYVQVFRSDNLKLVLVGYVENNLYVVDLSKESPSFSTCLMAAKHDEGWLWHRRLGHVNMRNLKQLLKGEHIVGLTGVSFEKDRVCSACVAGKQLKKKHPIKSIVTTSRPLELLHLDLFGPSHYDTLGGSKYGLVIVDDYSRYSWVFLLKSKDETHREFITFAKKAQRMYESEIKAIRTDNGTEFKNYTMQEFVDDEGIKHEFSAPYTPQQNGVVERKNRTIIEMARTMLSEFNSPHNFWGEAISTAVQPTLPPSPPQQNPIRAPYRYYNRSSGTIEVSCDVVFLEDNGSQVEQVVPCVAGNDDDPSSAIKHMGIGHIRPMEVHNDDQDDGVDVSSTPQVEPSSTQAEPSSATQEPSSTQDESQSEEQEEDPHSMEQDHDDDQETSSTHDQAQVVPHDQVLARDEFIDHEGTVRKIKAATRASDMKVDQVLGSISRGVVHEALVDPDWVIAMQEELECFTRNEVWSLVERPKDHRINVIGTKWVFKNKQDENGIVIRNKARYSFMEGHTQWMSDDGDDDIDGDEDGGDDGGDDDNEGDGEDAPHDNGEEVEEDGAHVDGDQEGREEHAADEDMSRNTPLTAAVQDRHVQELLLSNTSTDPKIAGRRKAKLDQLEVDSRTPLYDAARGTEESRLRYALDIMEMKAKHKWTDTSVDELFGYLKIHFPKDNTCAGSLQEAKKIVCPLDLPHQKYHACISDCVIYRNEHANLDTCPQCGESRYKRGTRKSPRKVVWYFPLMPRLQRYFVDPKEAKLMRWHAERKEAVMRDVERVENPVLTHPSDASQWKTLDDEYYEEFGKEPRNIRLGASTDGLNPFGNQSSKHSTWPVFVWMYNLPPWLCLKKKYIHMSMLIQGPTQPGSDINLYLELLKEELVTLWEEGIETWDAYGQETFRMKAALLTTVQDYLGYGYIACQVCHGHKACVRCMENTPFLQLGKDPGSSKTVYMRHRMWLPKNDPWRKRGDLFNGKDEVEGPPPRRSGEEIDTLLKNWKDCPPAGQRLPHARLGRVPGQVLLRLHLAAPPPPLLHNHRLRLPRPPKLPLLNSPAPAYSPLRPLRHRALSPAPLRASVDRAEEGSDGEGEGLVGEDSAVFRLGDQRVLSWAYFSGIDPNTGFGTSFLDAVGSISYSHELAMSSSADPNEDVDGSSQRKLDEHRLMVSDQLEELPGSDDESSEEEDAEMDNDGEDERAAADETTDSGVAGGSSDTTTEAKRKRKQQRPNRVGTTRDIITAVDAKTGIPTEPNHVAKGYGLQLGAILRDVVDVNETKLRTKKKQHLQPNSLRGCTHGMSSLWNTGTRIPRITS</sequence>
<feature type="region of interest" description="Disordered" evidence="2">
    <location>
        <begin position="1249"/>
        <end position="1270"/>
    </location>
</feature>
<dbReference type="Pfam" id="PF13976">
    <property type="entry name" value="gag_pre-integrs"/>
    <property type="match status" value="1"/>
</dbReference>
<dbReference type="Proteomes" id="UP001231189">
    <property type="component" value="Unassembled WGS sequence"/>
</dbReference>
<feature type="compositionally biased region" description="Basic and acidic residues" evidence="2">
    <location>
        <begin position="729"/>
        <end position="762"/>
    </location>
</feature>
<evidence type="ECO:0000313" key="4">
    <source>
        <dbReference type="EMBL" id="KAK1631942.1"/>
    </source>
</evidence>
<dbReference type="InterPro" id="IPR025724">
    <property type="entry name" value="GAG-pre-integrase_dom"/>
</dbReference>
<dbReference type="GO" id="GO:0006508">
    <property type="term" value="P:proteolysis"/>
    <property type="evidence" value="ECO:0007669"/>
    <property type="project" value="UniProtKB-KW"/>
</dbReference>
<feature type="compositionally biased region" description="Acidic residues" evidence="2">
    <location>
        <begin position="1346"/>
        <end position="1371"/>
    </location>
</feature>
<feature type="region of interest" description="Disordered" evidence="2">
    <location>
        <begin position="509"/>
        <end position="586"/>
    </location>
</feature>
<gene>
    <name evidence="4" type="ORF">QYE76_006257</name>
</gene>
<keyword evidence="1" id="KW-0378">Hydrolase</keyword>
<dbReference type="PROSITE" id="PS50994">
    <property type="entry name" value="INTEGRASE"/>
    <property type="match status" value="1"/>
</dbReference>
<feature type="domain" description="Integrase catalytic" evidence="3">
    <location>
        <begin position="294"/>
        <end position="461"/>
    </location>
</feature>
<feature type="compositionally biased region" description="Low complexity" evidence="2">
    <location>
        <begin position="541"/>
        <end position="550"/>
    </location>
</feature>
<feature type="compositionally biased region" description="Acidic residues" evidence="2">
    <location>
        <begin position="702"/>
        <end position="728"/>
    </location>
</feature>
<dbReference type="GO" id="GO:0008233">
    <property type="term" value="F:peptidase activity"/>
    <property type="evidence" value="ECO:0007669"/>
    <property type="project" value="UniProtKB-KW"/>
</dbReference>